<evidence type="ECO:0000313" key="1">
    <source>
        <dbReference type="EMBL" id="QJP88489.1"/>
    </source>
</evidence>
<dbReference type="OrthoDB" id="9800361at2"/>
<evidence type="ECO:0000313" key="2">
    <source>
        <dbReference type="EMBL" id="QJP88649.1"/>
    </source>
</evidence>
<dbReference type="KEGG" id="bsu:BSU19920"/>
<sequence length="43" mass="5014">MDSREQIDWTCNECNFSWIGDNSDFSCPSCDEIDIKPKNKILD</sequence>
<dbReference type="RefSeq" id="WP_009967449.1">
    <property type="nucleotide sequence ID" value="NC_000964.3"/>
</dbReference>
<protein>
    <submittedName>
        <fullName evidence="1">Rubrerythrin family protein</fullName>
    </submittedName>
</protein>
<gene>
    <name evidence="1" type="ORF">HIR78_10795</name>
    <name evidence="2" type="ORF">HIR78_11695</name>
    <name evidence="3" type="ORF">HIR78_12130</name>
</gene>
<evidence type="ECO:0000313" key="3">
    <source>
        <dbReference type="EMBL" id="QJP88723.1"/>
    </source>
</evidence>
<organism evidence="1">
    <name type="scientific">Bacillus subtilis (strain 168)</name>
    <dbReference type="NCBI Taxonomy" id="224308"/>
    <lineage>
        <taxon>Bacteria</taxon>
        <taxon>Bacillati</taxon>
        <taxon>Bacillota</taxon>
        <taxon>Bacilli</taxon>
        <taxon>Bacillales</taxon>
        <taxon>Bacillaceae</taxon>
        <taxon>Bacillus</taxon>
    </lineage>
</organism>
<proteinExistence type="predicted"/>
<dbReference type="EMBL" id="CP052842">
    <property type="protein sequence ID" value="QJP88723.1"/>
    <property type="molecule type" value="Genomic_DNA"/>
</dbReference>
<name>A0A6M3ZBQ9_BACSU</name>
<dbReference type="SMR" id="A0A6M3ZBQ9"/>
<dbReference type="AlphaFoldDB" id="A0A6M3ZBQ9"/>
<dbReference type="EMBL" id="CP052842">
    <property type="protein sequence ID" value="QJP88489.1"/>
    <property type="molecule type" value="Genomic_DNA"/>
</dbReference>
<accession>A0A6M3ZBQ9</accession>
<dbReference type="EMBL" id="CP052842">
    <property type="protein sequence ID" value="QJP88649.1"/>
    <property type="molecule type" value="Genomic_DNA"/>
</dbReference>
<reference evidence="1" key="1">
    <citation type="submission" date="2020-04" db="EMBL/GenBank/DDBJ databases">
        <title>Phage recombination drives evolution of spore-forming Bacilli.</title>
        <authorList>
            <person name="Dragos A."/>
            <person name="Kovacs A.T."/>
        </authorList>
    </citation>
    <scope>NUCLEOTIDE SEQUENCE</scope>
    <source>
        <strain evidence="1">168</strain>
    </source>
</reference>